<evidence type="ECO:0000313" key="8">
    <source>
        <dbReference type="Proteomes" id="UP000296862"/>
    </source>
</evidence>
<dbReference type="NCBIfam" id="TIGR04183">
    <property type="entry name" value="Por_Secre_tail"/>
    <property type="match status" value="1"/>
</dbReference>
<accession>A0A4P7PT13</accession>
<dbReference type="InterPro" id="IPR052574">
    <property type="entry name" value="CDIRP"/>
</dbReference>
<proteinExistence type="predicted"/>
<evidence type="ECO:0000256" key="2">
    <source>
        <dbReference type="ARBA" id="ARBA00022729"/>
    </source>
</evidence>
<evidence type="ECO:0000256" key="1">
    <source>
        <dbReference type="ARBA" id="ARBA00022614"/>
    </source>
</evidence>
<evidence type="ECO:0000256" key="3">
    <source>
        <dbReference type="ARBA" id="ARBA00022737"/>
    </source>
</evidence>
<keyword evidence="3" id="KW-0677">Repeat</keyword>
<dbReference type="InterPro" id="IPR032675">
    <property type="entry name" value="LRR_dom_sf"/>
</dbReference>
<dbReference type="InterPro" id="IPR047589">
    <property type="entry name" value="DUF11_rpt"/>
</dbReference>
<keyword evidence="8" id="KW-1185">Reference proteome</keyword>
<feature type="signal peptide" evidence="4">
    <location>
        <begin position="1"/>
        <end position="19"/>
    </location>
</feature>
<organism evidence="7 8">
    <name type="scientific">Flavobacterium sangjuense</name>
    <dbReference type="NCBI Taxonomy" id="2518177"/>
    <lineage>
        <taxon>Bacteria</taxon>
        <taxon>Pseudomonadati</taxon>
        <taxon>Bacteroidota</taxon>
        <taxon>Flavobacteriia</taxon>
        <taxon>Flavobacteriales</taxon>
        <taxon>Flavobacteriaceae</taxon>
        <taxon>Flavobacterium</taxon>
    </lineage>
</organism>
<dbReference type="GO" id="GO:0035591">
    <property type="term" value="F:signaling adaptor activity"/>
    <property type="evidence" value="ECO:0007669"/>
    <property type="project" value="TreeGrafter"/>
</dbReference>
<dbReference type="Pfam" id="PF18962">
    <property type="entry name" value="Por_Secre_tail"/>
    <property type="match status" value="1"/>
</dbReference>
<dbReference type="SUPFAM" id="SSF49464">
    <property type="entry name" value="Carboxypeptidase regulatory domain-like"/>
    <property type="match status" value="1"/>
</dbReference>
<dbReference type="InterPro" id="IPR026444">
    <property type="entry name" value="Secre_tail"/>
</dbReference>
<feature type="chain" id="PRO_5020673398" evidence="4">
    <location>
        <begin position="20"/>
        <end position="720"/>
    </location>
</feature>
<feature type="domain" description="DUF7619" evidence="6">
    <location>
        <begin position="501"/>
        <end position="632"/>
    </location>
</feature>
<evidence type="ECO:0000259" key="5">
    <source>
        <dbReference type="Pfam" id="PF18962"/>
    </source>
</evidence>
<evidence type="ECO:0000313" key="7">
    <source>
        <dbReference type="EMBL" id="QBZ98071.1"/>
    </source>
</evidence>
<dbReference type="RefSeq" id="WP_136151986.1">
    <property type="nucleotide sequence ID" value="NZ_CP038810.1"/>
</dbReference>
<dbReference type="AlphaFoldDB" id="A0A4P7PT13"/>
<dbReference type="Pfam" id="PF24595">
    <property type="entry name" value="DUF7619"/>
    <property type="match status" value="1"/>
</dbReference>
<dbReference type="Gene3D" id="3.80.10.10">
    <property type="entry name" value="Ribonuclease Inhibitor"/>
    <property type="match status" value="1"/>
</dbReference>
<dbReference type="SUPFAM" id="SSF52058">
    <property type="entry name" value="L domain-like"/>
    <property type="match status" value="1"/>
</dbReference>
<feature type="domain" description="Secretion system C-terminal sorting" evidence="5">
    <location>
        <begin position="649"/>
        <end position="718"/>
    </location>
</feature>
<evidence type="ECO:0000259" key="6">
    <source>
        <dbReference type="Pfam" id="PF24595"/>
    </source>
</evidence>
<dbReference type="PANTHER" id="PTHR47566:SF1">
    <property type="entry name" value="PROTEIN NUD1"/>
    <property type="match status" value="1"/>
</dbReference>
<dbReference type="NCBIfam" id="TIGR01451">
    <property type="entry name" value="B_ant_repeat"/>
    <property type="match status" value="1"/>
</dbReference>
<dbReference type="InterPro" id="IPR008969">
    <property type="entry name" value="CarboxyPept-like_regulatory"/>
</dbReference>
<reference evidence="7 8" key="1">
    <citation type="submission" date="2019-04" db="EMBL/GenBank/DDBJ databases">
        <title>Flavobacterium sp. GS03.</title>
        <authorList>
            <person name="Kim H."/>
        </authorList>
    </citation>
    <scope>NUCLEOTIDE SEQUENCE [LARGE SCALE GENOMIC DNA]</scope>
    <source>
        <strain evidence="7 8">GS03</strain>
    </source>
</reference>
<dbReference type="InterPro" id="IPR055353">
    <property type="entry name" value="DUF7619"/>
</dbReference>
<dbReference type="Proteomes" id="UP000296862">
    <property type="component" value="Chromosome"/>
</dbReference>
<dbReference type="EMBL" id="CP038810">
    <property type="protein sequence ID" value="QBZ98071.1"/>
    <property type="molecule type" value="Genomic_DNA"/>
</dbReference>
<dbReference type="KEGG" id="fsn:GS03_01576"/>
<name>A0A4P7PT13_9FLAO</name>
<dbReference type="OrthoDB" id="1110367at2"/>
<gene>
    <name evidence="7" type="ORF">GS03_01576</name>
</gene>
<dbReference type="PANTHER" id="PTHR47566">
    <property type="match status" value="1"/>
</dbReference>
<sequence>MKKLYFSLCFLFIVLGLNAQTVSIPDPVFKQLLVTSNSSSNICAFDLTNNAFSVDANGDGEIQVSEALQVGSLDIDNGFGTSSISNLEGIQSFTNLMDLNCANNELTSLNVSGLSQLVSLDCRSNQLTSLTLNGCVELMTIYAFQNQFTSVNLVDLPRAHIVNFSFNPLTSLNISGCPRITQVACDYTQLITLDVSNLPILSYIYVTHCPQLTSIFAKNGSNESNAFDFSNSPNVSYICADESQLTTVQNLATTYGNTGCTVNSYCSFTPGGNYYTMQGTSTYDGDNNGCGGSDAAYQGLRMAISGSAVGSVVTNASGSYVFDVPAGTYTVTPSLENPTYFLVSPTNFAVAFPGSGSPYVQNFCVRPNGTHRDLDVTILPLTVARPGFDARYKIIYKNKGTHPQTGTVALTFQDDMMDYVSSVPSYNSQSANLFTWDYSNLLPFETREILITFNINSPLETAPVNIGDQLSFSAVINPVSGDDTIADNTNPIKQTVVGSLDPNDKICVEGTIVTTSVIGEYVHYLIRFENTGNYAAENVVVKDIIDTGKFTAATLLPISSSHPMVTKFSSPNKVEFIFENINLPFDDANNDGYVAFKIRTRTNLVVGSTFSNTASIYFDYNAPIITNTFTSTIQALGDQDFEFSDYVSLYPNPVHGILNIQTKNDIQISSVNIYNTLGQLVLVLPEVRDAGIDVSDLVTGTYFIKINSDKGTASTKFIKD</sequence>
<keyword evidence="2 4" id="KW-0732">Signal</keyword>
<keyword evidence="1" id="KW-0433">Leucine-rich repeat</keyword>
<evidence type="ECO:0000256" key="4">
    <source>
        <dbReference type="SAM" id="SignalP"/>
    </source>
</evidence>
<protein>
    <submittedName>
        <fullName evidence="7">Uncharacterized protein</fullName>
    </submittedName>
</protein>